<dbReference type="AlphaFoldDB" id="A0ABD2L1D5"/>
<keyword evidence="7" id="KW-1185">Reference proteome</keyword>
<dbReference type="Proteomes" id="UP001620626">
    <property type="component" value="Unassembled WGS sequence"/>
</dbReference>
<evidence type="ECO:0000256" key="4">
    <source>
        <dbReference type="ARBA" id="ARBA00019905"/>
    </source>
</evidence>
<dbReference type="PANTHER" id="PTHR23403">
    <property type="entry name" value="TREHALASE"/>
    <property type="match status" value="1"/>
</dbReference>
<keyword evidence="5" id="KW-0378">Hydrolase</keyword>
<gene>
    <name evidence="6" type="ORF">niasHT_014488</name>
</gene>
<reference evidence="6 7" key="1">
    <citation type="submission" date="2024-10" db="EMBL/GenBank/DDBJ databases">
        <authorList>
            <person name="Kim D."/>
        </authorList>
    </citation>
    <scope>NUCLEOTIDE SEQUENCE [LARGE SCALE GENOMIC DNA]</scope>
    <source>
        <strain evidence="6">BH-2024</strain>
    </source>
</reference>
<dbReference type="SUPFAM" id="SSF48208">
    <property type="entry name" value="Six-hairpin glycosidases"/>
    <property type="match status" value="1"/>
</dbReference>
<proteinExistence type="inferred from homology"/>
<accession>A0ABD2L1D5</accession>
<comment type="catalytic activity">
    <reaction evidence="1 5">
        <text>alpha,alpha-trehalose + H2O = alpha-D-glucose + beta-D-glucose</text>
        <dbReference type="Rhea" id="RHEA:32675"/>
        <dbReference type="ChEBI" id="CHEBI:15377"/>
        <dbReference type="ChEBI" id="CHEBI:15903"/>
        <dbReference type="ChEBI" id="CHEBI:16551"/>
        <dbReference type="ChEBI" id="CHEBI:17925"/>
        <dbReference type="EC" id="3.2.1.28"/>
    </reaction>
</comment>
<dbReference type="EMBL" id="JBICBT010000591">
    <property type="protein sequence ID" value="KAL3108339.1"/>
    <property type="molecule type" value="Genomic_DNA"/>
</dbReference>
<dbReference type="EC" id="3.2.1.28" evidence="3 5"/>
<dbReference type="InterPro" id="IPR001661">
    <property type="entry name" value="Glyco_hydro_37"/>
</dbReference>
<dbReference type="Gene3D" id="1.50.10.10">
    <property type="match status" value="1"/>
</dbReference>
<dbReference type="InterPro" id="IPR012341">
    <property type="entry name" value="6hp_glycosidase-like_sf"/>
</dbReference>
<evidence type="ECO:0000313" key="6">
    <source>
        <dbReference type="EMBL" id="KAL3108339.1"/>
    </source>
</evidence>
<evidence type="ECO:0000313" key="7">
    <source>
        <dbReference type="Proteomes" id="UP001620626"/>
    </source>
</evidence>
<dbReference type="PRINTS" id="PR00744">
    <property type="entry name" value="GLHYDRLASE37"/>
</dbReference>
<dbReference type="PANTHER" id="PTHR23403:SF1">
    <property type="entry name" value="TREHALASE"/>
    <property type="match status" value="1"/>
</dbReference>
<evidence type="ECO:0000256" key="2">
    <source>
        <dbReference type="ARBA" id="ARBA00005615"/>
    </source>
</evidence>
<evidence type="ECO:0000256" key="5">
    <source>
        <dbReference type="RuleBase" id="RU361180"/>
    </source>
</evidence>
<keyword evidence="5" id="KW-0326">Glycosidase</keyword>
<organism evidence="6 7">
    <name type="scientific">Heterodera trifolii</name>
    <dbReference type="NCBI Taxonomy" id="157864"/>
    <lineage>
        <taxon>Eukaryota</taxon>
        <taxon>Metazoa</taxon>
        <taxon>Ecdysozoa</taxon>
        <taxon>Nematoda</taxon>
        <taxon>Chromadorea</taxon>
        <taxon>Rhabditida</taxon>
        <taxon>Tylenchina</taxon>
        <taxon>Tylenchomorpha</taxon>
        <taxon>Tylenchoidea</taxon>
        <taxon>Heteroderidae</taxon>
        <taxon>Heteroderinae</taxon>
        <taxon>Heterodera</taxon>
    </lineage>
</organism>
<protein>
    <recommendedName>
        <fullName evidence="4 5">Trehalase</fullName>
        <ecNumber evidence="3 5">3.2.1.28</ecNumber>
    </recommendedName>
    <alternativeName>
        <fullName evidence="5">Alpha-trehalose glucohydrolase</fullName>
    </alternativeName>
</protein>
<evidence type="ECO:0000256" key="1">
    <source>
        <dbReference type="ARBA" id="ARBA00001576"/>
    </source>
</evidence>
<dbReference type="InterPro" id="IPR008928">
    <property type="entry name" value="6-hairpin_glycosidase_sf"/>
</dbReference>
<sequence>MRGNVAAQISPAQVSIMLFGAKAVNDWGERMLFLRDSKHFVDRPMKNDAKNLVEQFKTMFNVAEWKQFMVSKINETQVDNLSKFIRQNFGTADSALMEHLPEDWVENPQNLKNIKDKNLKQWAIELNKMWKELSKKMPNDMNTKDNQRHSLIYLSDPFFVPGGRFREFRYWDSFWIARGLLASGMEKSVKNMCKNFAELINRFGYVPAGGRIYYSKRSQPPFLTYLVYDYFGATGDIEFLKEIMPALEKELNFWQTKRTVEVKVKGKKMMFYQYRADTKLPRPEAFCHDVKLVKDIADPMEKAKIWHEIASASESGWDFSSKPSFAKPSGFNCCTGATHLPAHVCPFAKPSGSNCCTGATHLPVAAAAQSTETLTVFSTGGAPVARCYCPANRVSFPDTTHVPVAATAQPIEPIPQMPRMRLSEAIVRKAPGFQLQHVCHACSGSCYCTANRAYSANAMHAPKRPRRVPTHAPSRSLRVPTVALRGAGAKRLPLEACERGAERSEATSEYAEQIPTDAAARTSRHASFVSCYCTDNLDCLPHYCLSQ</sequence>
<dbReference type="GO" id="GO:0004555">
    <property type="term" value="F:alpha,alpha-trehalase activity"/>
    <property type="evidence" value="ECO:0007669"/>
    <property type="project" value="UniProtKB-EC"/>
</dbReference>
<comment type="caution">
    <text evidence="6">The sequence shown here is derived from an EMBL/GenBank/DDBJ whole genome shotgun (WGS) entry which is preliminary data.</text>
</comment>
<dbReference type="Pfam" id="PF01204">
    <property type="entry name" value="Trehalase"/>
    <property type="match status" value="1"/>
</dbReference>
<comment type="similarity">
    <text evidence="2 5">Belongs to the glycosyl hydrolase 37 family.</text>
</comment>
<evidence type="ECO:0000256" key="3">
    <source>
        <dbReference type="ARBA" id="ARBA00012757"/>
    </source>
</evidence>
<name>A0ABD2L1D5_9BILA</name>